<keyword evidence="7" id="KW-1133">Transmembrane helix</keyword>
<comment type="function">
    <text evidence="4">PPIases accelerate the folding of proteins. It prefers amino acid residues with hydrophobic side chains like leucine and phenylalanine in the P1 position of the peptides substrates.</text>
</comment>
<dbReference type="PANTHER" id="PTHR43629">
    <property type="entry name" value="PEPTIDYL-PROLYL CIS-TRANS ISOMERASE"/>
    <property type="match status" value="1"/>
</dbReference>
<comment type="catalytic activity">
    <reaction evidence="6">
        <text>[protein]-peptidylproline (omega=180) = [protein]-peptidylproline (omega=0)</text>
        <dbReference type="Rhea" id="RHEA:16237"/>
        <dbReference type="Rhea" id="RHEA-COMP:10747"/>
        <dbReference type="Rhea" id="RHEA-COMP:10748"/>
        <dbReference type="ChEBI" id="CHEBI:83833"/>
        <dbReference type="ChEBI" id="CHEBI:83834"/>
        <dbReference type="EC" id="5.2.1.8"/>
    </reaction>
</comment>
<dbReference type="GO" id="GO:0005737">
    <property type="term" value="C:cytoplasm"/>
    <property type="evidence" value="ECO:0007669"/>
    <property type="project" value="UniProtKB-SubCell"/>
</dbReference>
<evidence type="ECO:0000259" key="8">
    <source>
        <dbReference type="PROSITE" id="PS50198"/>
    </source>
</evidence>
<sequence length="148" mass="16549">MDQIKETLQPIVEALSKPVLGPITGWPILLVILYVLYTNIAEFMFPSLKIRASHILVKTKEECEEIKKKLDTETFAELAMKHSICPSGKKGGSLGEFGPGQMVSEFDSVCFSPESKVGKVYGPVKTQFGYHLILITHKPEPKDKKKKE</sequence>
<dbReference type="InterPro" id="IPR052204">
    <property type="entry name" value="PpiC/parvulin_rotamase"/>
</dbReference>
<comment type="subcellular location">
    <subcellularLocation>
        <location evidence="1">Cytoplasm</location>
    </subcellularLocation>
</comment>
<keyword evidence="7" id="KW-0812">Transmembrane</keyword>
<dbReference type="PANTHER" id="PTHR43629:SF2">
    <property type="entry name" value="RHODANESE-LIKE_PPIC DOMAIN-CONTAINING PROTEIN 12, CHLOROPLASTIC"/>
    <property type="match status" value="1"/>
</dbReference>
<evidence type="ECO:0000256" key="3">
    <source>
        <dbReference type="ARBA" id="ARBA00022490"/>
    </source>
</evidence>
<evidence type="ECO:0000313" key="9">
    <source>
        <dbReference type="EMBL" id="KAJ3259595.1"/>
    </source>
</evidence>
<dbReference type="EC" id="5.2.1.8" evidence="6"/>
<keyword evidence="5 6" id="KW-0697">Rotamase</keyword>
<comment type="similarity">
    <text evidence="2">Belongs to the PpiC/parvulin rotamase family.</text>
</comment>
<dbReference type="Gene3D" id="3.10.50.40">
    <property type="match status" value="1"/>
</dbReference>
<evidence type="ECO:0000256" key="6">
    <source>
        <dbReference type="RuleBase" id="RU363014"/>
    </source>
</evidence>
<dbReference type="PROSITE" id="PS01096">
    <property type="entry name" value="PPIC_PPIASE_1"/>
    <property type="match status" value="1"/>
</dbReference>
<gene>
    <name evidence="9" type="ORF">HK103_002149</name>
</gene>
<dbReference type="AlphaFoldDB" id="A0AAD5UJA9"/>
<keyword evidence="5 6" id="KW-0413">Isomerase</keyword>
<dbReference type="InterPro" id="IPR023058">
    <property type="entry name" value="PPIase_PpiC_CS"/>
</dbReference>
<dbReference type="GO" id="GO:0003755">
    <property type="term" value="F:peptidyl-prolyl cis-trans isomerase activity"/>
    <property type="evidence" value="ECO:0007669"/>
    <property type="project" value="UniProtKB-UniRule"/>
</dbReference>
<dbReference type="PROSITE" id="PS50198">
    <property type="entry name" value="PPIC_PPIASE_2"/>
    <property type="match status" value="1"/>
</dbReference>
<protein>
    <recommendedName>
        <fullName evidence="6">Peptidyl-prolyl cis-trans isomerase</fullName>
        <ecNumber evidence="6">5.2.1.8</ecNumber>
    </recommendedName>
</protein>
<evidence type="ECO:0000256" key="2">
    <source>
        <dbReference type="ARBA" id="ARBA00007656"/>
    </source>
</evidence>
<dbReference type="Proteomes" id="UP001210925">
    <property type="component" value="Unassembled WGS sequence"/>
</dbReference>
<dbReference type="Pfam" id="PF00639">
    <property type="entry name" value="Rotamase"/>
    <property type="match status" value="1"/>
</dbReference>
<feature type="transmembrane region" description="Helical" evidence="7">
    <location>
        <begin position="25"/>
        <end position="45"/>
    </location>
</feature>
<accession>A0AAD5UJA9</accession>
<comment type="caution">
    <text evidence="9">The sequence shown here is derived from an EMBL/GenBank/DDBJ whole genome shotgun (WGS) entry which is preliminary data.</text>
</comment>
<dbReference type="InterPro" id="IPR046357">
    <property type="entry name" value="PPIase_dom_sf"/>
</dbReference>
<name>A0AAD5UJA9_9FUNG</name>
<evidence type="ECO:0000256" key="5">
    <source>
        <dbReference type="PROSITE-ProRule" id="PRU00278"/>
    </source>
</evidence>
<organism evidence="9 10">
    <name type="scientific">Boothiomyces macroporosus</name>
    <dbReference type="NCBI Taxonomy" id="261099"/>
    <lineage>
        <taxon>Eukaryota</taxon>
        <taxon>Fungi</taxon>
        <taxon>Fungi incertae sedis</taxon>
        <taxon>Chytridiomycota</taxon>
        <taxon>Chytridiomycota incertae sedis</taxon>
        <taxon>Chytridiomycetes</taxon>
        <taxon>Rhizophydiales</taxon>
        <taxon>Terramycetaceae</taxon>
        <taxon>Boothiomyces</taxon>
    </lineage>
</organism>
<proteinExistence type="inferred from homology"/>
<feature type="domain" description="PpiC" evidence="8">
    <location>
        <begin position="47"/>
        <end position="137"/>
    </location>
</feature>
<dbReference type="EMBL" id="JADGKB010000017">
    <property type="protein sequence ID" value="KAJ3259595.1"/>
    <property type="molecule type" value="Genomic_DNA"/>
</dbReference>
<keyword evidence="7" id="KW-0472">Membrane</keyword>
<evidence type="ECO:0000256" key="4">
    <source>
        <dbReference type="ARBA" id="ARBA00046231"/>
    </source>
</evidence>
<evidence type="ECO:0000256" key="7">
    <source>
        <dbReference type="SAM" id="Phobius"/>
    </source>
</evidence>
<dbReference type="InterPro" id="IPR000297">
    <property type="entry name" value="PPIase_PpiC"/>
</dbReference>
<reference evidence="9" key="1">
    <citation type="submission" date="2020-05" db="EMBL/GenBank/DDBJ databases">
        <title>Phylogenomic resolution of chytrid fungi.</title>
        <authorList>
            <person name="Stajich J.E."/>
            <person name="Amses K."/>
            <person name="Simmons R."/>
            <person name="Seto K."/>
            <person name="Myers J."/>
            <person name="Bonds A."/>
            <person name="Quandt C.A."/>
            <person name="Barry K."/>
            <person name="Liu P."/>
            <person name="Grigoriev I."/>
            <person name="Longcore J.E."/>
            <person name="James T.Y."/>
        </authorList>
    </citation>
    <scope>NUCLEOTIDE SEQUENCE</scope>
    <source>
        <strain evidence="9">PLAUS21</strain>
    </source>
</reference>
<evidence type="ECO:0000256" key="1">
    <source>
        <dbReference type="ARBA" id="ARBA00004496"/>
    </source>
</evidence>
<keyword evidence="10" id="KW-1185">Reference proteome</keyword>
<dbReference type="SUPFAM" id="SSF54534">
    <property type="entry name" value="FKBP-like"/>
    <property type="match status" value="1"/>
</dbReference>
<keyword evidence="3" id="KW-0963">Cytoplasm</keyword>
<evidence type="ECO:0000313" key="10">
    <source>
        <dbReference type="Proteomes" id="UP001210925"/>
    </source>
</evidence>